<dbReference type="GO" id="GO:0006281">
    <property type="term" value="P:DNA repair"/>
    <property type="evidence" value="ECO:0007669"/>
    <property type="project" value="InterPro"/>
</dbReference>
<dbReference type="GO" id="GO:0009432">
    <property type="term" value="P:SOS response"/>
    <property type="evidence" value="ECO:0007669"/>
    <property type="project" value="TreeGrafter"/>
</dbReference>
<dbReference type="STRING" id="1631871.FOL01_1869"/>
<dbReference type="GO" id="GO:0003887">
    <property type="term" value="F:DNA-directed DNA polymerase activity"/>
    <property type="evidence" value="ECO:0007669"/>
    <property type="project" value="UniProtKB-KW"/>
</dbReference>
<keyword evidence="3" id="KW-0548">Nucleotidyltransferase</keyword>
<dbReference type="RefSeq" id="WP_075270456.1">
    <property type="nucleotide sequence ID" value="NZ_CP014332.1"/>
</dbReference>
<evidence type="ECO:0000259" key="6">
    <source>
        <dbReference type="PROSITE" id="PS50173"/>
    </source>
</evidence>
<sequence length="441" mass="49548">MLDVYKDEPRRAIFVIDSKSFYASVECVDRGKNPLQTMLIVMSQQENTNGGLVLAASPMAKKKLGISNVMRQRDVPYHPDLLIAEPRMNYYIEKNQQINDIYREFVADEDLHIYSIDESILDITDSYQYIISKFGDGHDLTRQQIARIIQKEIKKRTGIYTSVGIGDNPAMAKMALDLTAKHAPSLIGEWHYETIQKFLWPIETLSDVWHIGTRTAKKLNRLGIFSMKDLALHNPYHLIEKFGVIGGELYALAWGIDRSIVRQKYHAKSRALSNSQVLPRDYDNPTEIAVIIREIGEQIASRLRAKHLVTNQVSLGLGVGYHNPTDSQGFHAQMTLPSTNSNAQITQALQQLFTTHYHGEVIRHIAVSAGNLEAAGEEQLDLFIPPATMQQNHQLDETIDMIRQKFGIDAIFKSSSLAGGTMLDRVGLVGGHNGGNAYGYK</sequence>
<organism evidence="7 8">
    <name type="scientific">Weissella jogaejeotgali</name>
    <dbReference type="NCBI Taxonomy" id="1631871"/>
    <lineage>
        <taxon>Bacteria</taxon>
        <taxon>Bacillati</taxon>
        <taxon>Bacillota</taxon>
        <taxon>Bacilli</taxon>
        <taxon>Lactobacillales</taxon>
        <taxon>Lactobacillaceae</taxon>
        <taxon>Weissella</taxon>
    </lineage>
</organism>
<gene>
    <name evidence="7" type="ORF">FOL01_1869</name>
</gene>
<dbReference type="PANTHER" id="PTHR11076:SF35">
    <property type="entry name" value="DNA REPAIR PROTEIN HOMOLOG YOBH"/>
    <property type="match status" value="1"/>
</dbReference>
<evidence type="ECO:0000256" key="2">
    <source>
        <dbReference type="ARBA" id="ARBA00022457"/>
    </source>
</evidence>
<keyword evidence="2" id="KW-0515">Mutator protein</keyword>
<dbReference type="Gene3D" id="3.30.1490.100">
    <property type="entry name" value="DNA polymerase, Y-family, little finger domain"/>
    <property type="match status" value="1"/>
</dbReference>
<dbReference type="InterPro" id="IPR017961">
    <property type="entry name" value="DNA_pol_Y-fam_little_finger"/>
</dbReference>
<reference evidence="7 8" key="1">
    <citation type="submission" date="2016-02" db="EMBL/GenBank/DDBJ databases">
        <title>Complete Genome Sequence of Weissella jogaejeotgali FOL01.</title>
        <authorList>
            <person name="Lee J.-H."/>
            <person name="Ku H.-J."/>
        </authorList>
    </citation>
    <scope>NUCLEOTIDE SEQUENCE [LARGE SCALE GENOMIC DNA]</scope>
    <source>
        <strain evidence="7 8">FOL01</strain>
    </source>
</reference>
<name>A0A1L6RE12_9LACO</name>
<evidence type="ECO:0000313" key="8">
    <source>
        <dbReference type="Proteomes" id="UP000185473"/>
    </source>
</evidence>
<evidence type="ECO:0000256" key="4">
    <source>
        <dbReference type="ARBA" id="ARBA00022705"/>
    </source>
</evidence>
<dbReference type="GO" id="GO:0006260">
    <property type="term" value="P:DNA replication"/>
    <property type="evidence" value="ECO:0007669"/>
    <property type="project" value="UniProtKB-KW"/>
</dbReference>
<dbReference type="Gene3D" id="3.40.1170.60">
    <property type="match status" value="1"/>
</dbReference>
<evidence type="ECO:0000256" key="1">
    <source>
        <dbReference type="ARBA" id="ARBA00010945"/>
    </source>
</evidence>
<dbReference type="EMBL" id="CP014332">
    <property type="protein sequence ID" value="APS42728.1"/>
    <property type="molecule type" value="Genomic_DNA"/>
</dbReference>
<evidence type="ECO:0000313" key="7">
    <source>
        <dbReference type="EMBL" id="APS42728.1"/>
    </source>
</evidence>
<dbReference type="InterPro" id="IPR043128">
    <property type="entry name" value="Rev_trsase/Diguanyl_cyclase"/>
</dbReference>
<accession>A0A1L6RE12</accession>
<dbReference type="Gene3D" id="1.10.150.20">
    <property type="entry name" value="5' to 3' exonuclease, C-terminal subdomain"/>
    <property type="match status" value="1"/>
</dbReference>
<dbReference type="InterPro" id="IPR036775">
    <property type="entry name" value="DNA_pol_Y-fam_lit_finger_sf"/>
</dbReference>
<evidence type="ECO:0000256" key="5">
    <source>
        <dbReference type="ARBA" id="ARBA00022932"/>
    </source>
</evidence>
<keyword evidence="8" id="KW-1185">Reference proteome</keyword>
<comment type="similarity">
    <text evidence="1">Belongs to the DNA polymerase type-Y family.</text>
</comment>
<keyword evidence="7" id="KW-0808">Transferase</keyword>
<dbReference type="Proteomes" id="UP000185473">
    <property type="component" value="Chromosome"/>
</dbReference>
<feature type="domain" description="UmuC" evidence="6">
    <location>
        <begin position="13"/>
        <end position="212"/>
    </location>
</feature>
<dbReference type="OrthoDB" id="9808813at2"/>
<dbReference type="Pfam" id="PF11799">
    <property type="entry name" value="IMS_C"/>
    <property type="match status" value="1"/>
</dbReference>
<dbReference type="Pfam" id="PF00817">
    <property type="entry name" value="IMS"/>
    <property type="match status" value="1"/>
</dbReference>
<evidence type="ECO:0000256" key="3">
    <source>
        <dbReference type="ARBA" id="ARBA00022695"/>
    </source>
</evidence>
<dbReference type="PROSITE" id="PS50173">
    <property type="entry name" value="UMUC"/>
    <property type="match status" value="1"/>
</dbReference>
<dbReference type="PANTHER" id="PTHR11076">
    <property type="entry name" value="DNA REPAIR POLYMERASE UMUC / TRANSFERASE FAMILY MEMBER"/>
    <property type="match status" value="1"/>
</dbReference>
<dbReference type="GO" id="GO:0005829">
    <property type="term" value="C:cytosol"/>
    <property type="evidence" value="ECO:0007669"/>
    <property type="project" value="TreeGrafter"/>
</dbReference>
<keyword evidence="4" id="KW-0235">DNA replication</keyword>
<dbReference type="SUPFAM" id="SSF56672">
    <property type="entry name" value="DNA/RNA polymerases"/>
    <property type="match status" value="1"/>
</dbReference>
<dbReference type="GO" id="GO:0003684">
    <property type="term" value="F:damaged DNA binding"/>
    <property type="evidence" value="ECO:0007669"/>
    <property type="project" value="InterPro"/>
</dbReference>
<proteinExistence type="inferred from homology"/>
<protein>
    <submittedName>
        <fullName evidence="7">Nucleotidyltransferase/DNA polymerase for DNA repair</fullName>
    </submittedName>
</protein>
<dbReference type="InterPro" id="IPR043502">
    <property type="entry name" value="DNA/RNA_pol_sf"/>
</dbReference>
<keyword evidence="5" id="KW-0239">DNA-directed DNA polymerase</keyword>
<dbReference type="InterPro" id="IPR050116">
    <property type="entry name" value="DNA_polymerase-Y"/>
</dbReference>
<dbReference type="InterPro" id="IPR001126">
    <property type="entry name" value="UmuC"/>
</dbReference>
<dbReference type="KEGG" id="wjo:FOL01_1869"/>
<dbReference type="GO" id="GO:0042276">
    <property type="term" value="P:error-prone translesion synthesis"/>
    <property type="evidence" value="ECO:0007669"/>
    <property type="project" value="TreeGrafter"/>
</dbReference>
<dbReference type="SUPFAM" id="SSF100879">
    <property type="entry name" value="Lesion bypass DNA polymerase (Y-family), little finger domain"/>
    <property type="match status" value="1"/>
</dbReference>
<dbReference type="Gene3D" id="3.30.70.270">
    <property type="match status" value="1"/>
</dbReference>
<dbReference type="AlphaFoldDB" id="A0A1L6RE12"/>
<dbReference type="CDD" id="cd01700">
    <property type="entry name" value="PolY_Pol_V_umuC"/>
    <property type="match status" value="1"/>
</dbReference>